<dbReference type="InterPro" id="IPR050059">
    <property type="entry name" value="ATP_synthase_B_chain"/>
</dbReference>
<dbReference type="PATRIC" id="fig|579138.3.peg.590"/>
<keyword evidence="2 13" id="KW-0813">Transport</keyword>
<gene>
    <name evidence="13" type="primary">atpF</name>
    <name evidence="17" type="ordered locus">Zymop_0559</name>
</gene>
<keyword evidence="3 13" id="KW-0138">CF(0)</keyword>
<evidence type="ECO:0000256" key="10">
    <source>
        <dbReference type="ARBA" id="ARBA00025198"/>
    </source>
</evidence>
<dbReference type="GO" id="GO:0046961">
    <property type="term" value="F:proton-transporting ATPase activity, rotational mechanism"/>
    <property type="evidence" value="ECO:0007669"/>
    <property type="project" value="TreeGrafter"/>
</dbReference>
<dbReference type="RefSeq" id="WP_013933860.1">
    <property type="nucleotide sequence ID" value="NC_015709.1"/>
</dbReference>
<evidence type="ECO:0000256" key="14">
    <source>
        <dbReference type="RuleBase" id="RU003848"/>
    </source>
</evidence>
<feature type="compositionally biased region" description="Polar residues" evidence="16">
    <location>
        <begin position="1"/>
        <end position="10"/>
    </location>
</feature>
<keyword evidence="9 13" id="KW-0066">ATP synthesis</keyword>
<evidence type="ECO:0000256" key="6">
    <source>
        <dbReference type="ARBA" id="ARBA00022989"/>
    </source>
</evidence>
<evidence type="ECO:0000256" key="16">
    <source>
        <dbReference type="SAM" id="MobiDB-lite"/>
    </source>
</evidence>
<evidence type="ECO:0000256" key="8">
    <source>
        <dbReference type="ARBA" id="ARBA00023136"/>
    </source>
</evidence>
<feature type="transmembrane region" description="Helical" evidence="13">
    <location>
        <begin position="49"/>
        <end position="71"/>
    </location>
</feature>
<dbReference type="KEGG" id="zmp:Zymop_0559"/>
<keyword evidence="7 13" id="KW-0406">Ion transport</keyword>
<evidence type="ECO:0000256" key="7">
    <source>
        <dbReference type="ARBA" id="ARBA00023065"/>
    </source>
</evidence>
<dbReference type="Pfam" id="PF00430">
    <property type="entry name" value="ATP-synt_B"/>
    <property type="match status" value="1"/>
</dbReference>
<name>F8EVY4_ZYMMT</name>
<feature type="coiled-coil region" evidence="15">
    <location>
        <begin position="86"/>
        <end position="164"/>
    </location>
</feature>
<dbReference type="HOGENOM" id="CLU_079215_6_0_5"/>
<keyword evidence="6 13" id="KW-1133">Transmembrane helix</keyword>
<evidence type="ECO:0000256" key="1">
    <source>
        <dbReference type="ARBA" id="ARBA00005513"/>
    </source>
</evidence>
<comment type="similarity">
    <text evidence="1 13 14">Belongs to the ATPase B chain family.</text>
</comment>
<dbReference type="GO" id="GO:0012505">
    <property type="term" value="C:endomembrane system"/>
    <property type="evidence" value="ECO:0007669"/>
    <property type="project" value="UniProtKB-SubCell"/>
</dbReference>
<proteinExistence type="inferred from homology"/>
<comment type="function">
    <text evidence="10 13">F(1)F(0) ATP synthase produces ATP from ADP in the presence of a proton or sodium gradient. F-type ATPases consist of two structural domains, F(1) containing the extramembraneous catalytic core and F(0) containing the membrane proton channel, linked together by a central stalk and a peripheral stalk. During catalysis, ATP synthesis in the catalytic domain of F(1) is coupled via a rotary mechanism of the central stalk subunits to proton translocation.</text>
</comment>
<sequence length="213" mass="23002">MANTTQTSAPATPPVSDTMPQTAPGAPNVTASTEAPGGVQNEEPHESTLLGLSGPGWVSASIIVFLLILIWKKVPSLITSALDKQIGEIRNRLGDAERLRKEAEALRAEYDEKARQAAGEAEAIVERAKEEATSIVAEAQKQSQQLVERRQKMATDQIAAAEQEAIVEIQHTAAKLALQAATRIIQDRNDASHDKALIDQTIESLSQPRNRLN</sequence>
<dbReference type="Proteomes" id="UP000000491">
    <property type="component" value="Chromosome"/>
</dbReference>
<evidence type="ECO:0000313" key="18">
    <source>
        <dbReference type="Proteomes" id="UP000000491"/>
    </source>
</evidence>
<reference evidence="17 18" key="1">
    <citation type="journal article" date="2011" name="J. Bacteriol.">
        <title>Genome sequence of the ethanol-producing Zymomonas mobilis subsp. pomaceae lectotype strain ATCC 29192.</title>
        <authorList>
            <person name="Kouvelis V.N."/>
            <person name="Davenport K.W."/>
            <person name="Brettin T.S."/>
            <person name="Bruce D."/>
            <person name="Detter C."/>
            <person name="Han C.S."/>
            <person name="Nolan M."/>
            <person name="Tapia R."/>
            <person name="Damoulaki A."/>
            <person name="Kyrpides N.C."/>
            <person name="Typas M.A."/>
            <person name="Pappas K.M."/>
        </authorList>
    </citation>
    <scope>NUCLEOTIDE SEQUENCE [LARGE SCALE GENOMIC DNA]</scope>
    <source>
        <strain evidence="18">ATCC 29192 / DSM 22645 / JCM 10191 / CCUG 17912 / NBRC 13757 / NCIMB 11200 / NRRL B-4491 / Barker I</strain>
    </source>
</reference>
<comment type="function">
    <text evidence="11">Component of the F(0) channel, it forms part of the peripheral stalk, linking F(1) to F(0). The b'-subunit is a diverged and duplicated form of b found in plants and photosynthetic bacteria.</text>
</comment>
<keyword evidence="15" id="KW-0175">Coiled coil</keyword>
<keyword evidence="13" id="KW-0997">Cell inner membrane</keyword>
<evidence type="ECO:0000256" key="15">
    <source>
        <dbReference type="SAM" id="Coils"/>
    </source>
</evidence>
<dbReference type="PANTHER" id="PTHR33445:SF1">
    <property type="entry name" value="ATP SYNTHASE SUBUNIT B"/>
    <property type="match status" value="1"/>
</dbReference>
<dbReference type="CDD" id="cd06503">
    <property type="entry name" value="ATP-synt_Fo_b"/>
    <property type="match status" value="1"/>
</dbReference>
<evidence type="ECO:0000256" key="4">
    <source>
        <dbReference type="ARBA" id="ARBA00022692"/>
    </source>
</evidence>
<dbReference type="PANTHER" id="PTHR33445">
    <property type="entry name" value="ATP SYNTHASE SUBUNIT B', CHLOROPLASTIC"/>
    <property type="match status" value="1"/>
</dbReference>
<dbReference type="STRING" id="579138.Zymop_0559"/>
<keyword evidence="8 13" id="KW-0472">Membrane</keyword>
<dbReference type="EMBL" id="CP002865">
    <property type="protein sequence ID" value="AEI37461.1"/>
    <property type="molecule type" value="Genomic_DNA"/>
</dbReference>
<evidence type="ECO:0000256" key="12">
    <source>
        <dbReference type="ARBA" id="ARBA00037847"/>
    </source>
</evidence>
<organism evidence="17 18">
    <name type="scientific">Zymomonas mobilis subsp. pomaceae (strain ATCC 29192 / DSM 22645 / JCM 10191 / CCUG 17912 / NBRC 13757 / NCIMB 11200 / NRRL B-4491 / Barker I)</name>
    <dbReference type="NCBI Taxonomy" id="579138"/>
    <lineage>
        <taxon>Bacteria</taxon>
        <taxon>Pseudomonadati</taxon>
        <taxon>Pseudomonadota</taxon>
        <taxon>Alphaproteobacteria</taxon>
        <taxon>Sphingomonadales</taxon>
        <taxon>Zymomonadaceae</taxon>
        <taxon>Zymomonas</taxon>
    </lineage>
</organism>
<evidence type="ECO:0000256" key="3">
    <source>
        <dbReference type="ARBA" id="ARBA00022547"/>
    </source>
</evidence>
<dbReference type="GO" id="GO:0005886">
    <property type="term" value="C:plasma membrane"/>
    <property type="evidence" value="ECO:0007669"/>
    <property type="project" value="UniProtKB-SubCell"/>
</dbReference>
<feature type="region of interest" description="Disordered" evidence="16">
    <location>
        <begin position="1"/>
        <end position="47"/>
    </location>
</feature>
<evidence type="ECO:0000313" key="17">
    <source>
        <dbReference type="EMBL" id="AEI37461.1"/>
    </source>
</evidence>
<accession>F8EVY4</accession>
<protein>
    <recommendedName>
        <fullName evidence="13">ATP synthase subunit b</fullName>
    </recommendedName>
    <alternativeName>
        <fullName evidence="13">ATP synthase F(0) sector subunit b</fullName>
    </alternativeName>
    <alternativeName>
        <fullName evidence="13">ATPase subunit I</fullName>
    </alternativeName>
    <alternativeName>
        <fullName evidence="13">F-type ATPase subunit b</fullName>
        <shortName evidence="13">F-ATPase subunit b</shortName>
    </alternativeName>
</protein>
<evidence type="ECO:0000256" key="13">
    <source>
        <dbReference type="HAMAP-Rule" id="MF_01398"/>
    </source>
</evidence>
<evidence type="ECO:0000256" key="2">
    <source>
        <dbReference type="ARBA" id="ARBA00022448"/>
    </source>
</evidence>
<comment type="subunit">
    <text evidence="13">F-type ATPases have 2 components, F(1) - the catalytic core - and F(0) - the membrane proton channel. F(1) has five subunits: alpha(3), beta(3), gamma(1), delta(1), epsilon(1). F(0) has three main subunits: a(1), b(2) and c(10-14). The alpha and beta chains form an alternating ring which encloses part of the gamma chain. F(1) is attached to F(0) by a central stalk formed by the gamma and epsilon chains, while a peripheral stalk is formed by the delta and b chains.</text>
</comment>
<dbReference type="eggNOG" id="COG0711">
    <property type="taxonomic scope" value="Bacteria"/>
</dbReference>
<evidence type="ECO:0000256" key="11">
    <source>
        <dbReference type="ARBA" id="ARBA00025614"/>
    </source>
</evidence>
<keyword evidence="5 13" id="KW-0375">Hydrogen ion transport</keyword>
<dbReference type="AlphaFoldDB" id="F8EVY4"/>
<keyword evidence="4 13" id="KW-0812">Transmembrane</keyword>
<comment type="subcellular location">
    <subcellularLocation>
        <location evidence="13">Cell inner membrane</location>
        <topology evidence="13">Single-pass membrane protein</topology>
    </subcellularLocation>
    <subcellularLocation>
        <location evidence="12">Endomembrane system</location>
        <topology evidence="12">Single-pass membrane protein</topology>
    </subcellularLocation>
</comment>
<dbReference type="InterPro" id="IPR002146">
    <property type="entry name" value="ATP_synth_b/b'su_bac/chlpt"/>
</dbReference>
<dbReference type="GO" id="GO:0046933">
    <property type="term" value="F:proton-transporting ATP synthase activity, rotational mechanism"/>
    <property type="evidence" value="ECO:0007669"/>
    <property type="project" value="UniProtKB-UniRule"/>
</dbReference>
<dbReference type="GO" id="GO:0045259">
    <property type="term" value="C:proton-transporting ATP synthase complex"/>
    <property type="evidence" value="ECO:0007669"/>
    <property type="project" value="UniProtKB-KW"/>
</dbReference>
<evidence type="ECO:0000256" key="9">
    <source>
        <dbReference type="ARBA" id="ARBA00023310"/>
    </source>
</evidence>
<keyword evidence="13" id="KW-1003">Cell membrane</keyword>
<dbReference type="HAMAP" id="MF_01398">
    <property type="entry name" value="ATP_synth_b_bprime"/>
    <property type="match status" value="1"/>
</dbReference>
<evidence type="ECO:0000256" key="5">
    <source>
        <dbReference type="ARBA" id="ARBA00022781"/>
    </source>
</evidence>